<name>A0A949WSV1_9CLOT</name>
<feature type="domain" description="YbaK/aminoacyl-tRNA synthetase-associated" evidence="1">
    <location>
        <begin position="16"/>
        <end position="131"/>
    </location>
</feature>
<protein>
    <submittedName>
        <fullName evidence="2">YbaK/EbsC family protein</fullName>
    </submittedName>
</protein>
<organism evidence="2 3">
    <name type="scientific">Clostridium thailandense</name>
    <dbReference type="NCBI Taxonomy" id="2794346"/>
    <lineage>
        <taxon>Bacteria</taxon>
        <taxon>Bacillati</taxon>
        <taxon>Bacillota</taxon>
        <taxon>Clostridia</taxon>
        <taxon>Eubacteriales</taxon>
        <taxon>Clostridiaceae</taxon>
        <taxon>Clostridium</taxon>
    </lineage>
</organism>
<gene>
    <name evidence="2" type="ORF">I6U48_22110</name>
</gene>
<dbReference type="PANTHER" id="PTHR30411:SF1">
    <property type="entry name" value="CYTOPLASMIC PROTEIN"/>
    <property type="match status" value="1"/>
</dbReference>
<evidence type="ECO:0000259" key="1">
    <source>
        <dbReference type="Pfam" id="PF04073"/>
    </source>
</evidence>
<evidence type="ECO:0000313" key="3">
    <source>
        <dbReference type="Proteomes" id="UP000694308"/>
    </source>
</evidence>
<dbReference type="Pfam" id="PF04073">
    <property type="entry name" value="tRNA_edit"/>
    <property type="match status" value="1"/>
</dbReference>
<dbReference type="GO" id="GO:0002161">
    <property type="term" value="F:aminoacyl-tRNA deacylase activity"/>
    <property type="evidence" value="ECO:0007669"/>
    <property type="project" value="InterPro"/>
</dbReference>
<accession>A0A949WSV1</accession>
<dbReference type="PANTHER" id="PTHR30411">
    <property type="entry name" value="CYTOPLASMIC PROTEIN"/>
    <property type="match status" value="1"/>
</dbReference>
<sequence length="143" mass="15552">MMENNIDAEQYIYESTCHTVEEAASAANASPKEIVKSICLIDNGGNLIVGIVRGEDRVSTSRVAKALNIETPKIATPEEILDKTGYICGGVPSFGYEGIFLIDPKVMENDLIYTGGGSPYSLTKISTKILQQINKGQIVRIRK</sequence>
<evidence type="ECO:0000313" key="2">
    <source>
        <dbReference type="EMBL" id="MBV7275600.1"/>
    </source>
</evidence>
<dbReference type="Proteomes" id="UP000694308">
    <property type="component" value="Unassembled WGS sequence"/>
</dbReference>
<dbReference type="CDD" id="cd04332">
    <property type="entry name" value="YbaK_like"/>
    <property type="match status" value="1"/>
</dbReference>
<reference evidence="2" key="1">
    <citation type="submission" date="2020-12" db="EMBL/GenBank/DDBJ databases">
        <title>Clostridium thailandense sp. nov., a novel acetogenic bacterium isolated from peat land soil in Thailand.</title>
        <authorList>
            <person name="Chaikitkaew S."/>
            <person name="Birkeland N.K."/>
        </authorList>
    </citation>
    <scope>NUCLEOTIDE SEQUENCE</scope>
    <source>
        <strain evidence="2">PL3</strain>
    </source>
</reference>
<dbReference type="AlphaFoldDB" id="A0A949WSV1"/>
<proteinExistence type="predicted"/>
<dbReference type="InterPro" id="IPR007214">
    <property type="entry name" value="YbaK/aa-tRNA-synth-assoc-dom"/>
</dbReference>
<dbReference type="EMBL" id="JAEEGC010000130">
    <property type="protein sequence ID" value="MBV7275600.1"/>
    <property type="molecule type" value="Genomic_DNA"/>
</dbReference>
<keyword evidence="3" id="KW-1185">Reference proteome</keyword>
<comment type="caution">
    <text evidence="2">The sequence shown here is derived from an EMBL/GenBank/DDBJ whole genome shotgun (WGS) entry which is preliminary data.</text>
</comment>